<reference evidence="2" key="1">
    <citation type="submission" date="2021-02" db="EMBL/GenBank/DDBJ databases">
        <authorList>
            <person name="Nowell W R."/>
        </authorList>
    </citation>
    <scope>NUCLEOTIDE SEQUENCE</scope>
</reference>
<dbReference type="AlphaFoldDB" id="A0A814ND94"/>
<evidence type="ECO:0000313" key="3">
    <source>
        <dbReference type="Proteomes" id="UP000663852"/>
    </source>
</evidence>
<evidence type="ECO:0008006" key="4">
    <source>
        <dbReference type="Google" id="ProtNLM"/>
    </source>
</evidence>
<protein>
    <recommendedName>
        <fullName evidence="4">F-box domain-containing protein</fullName>
    </recommendedName>
</protein>
<dbReference type="EMBL" id="CAJNOJ010000094">
    <property type="protein sequence ID" value="CAF1091541.1"/>
    <property type="molecule type" value="Genomic_DNA"/>
</dbReference>
<organism evidence="2 3">
    <name type="scientific">Adineta ricciae</name>
    <name type="common">Rotifer</name>
    <dbReference type="NCBI Taxonomy" id="249248"/>
    <lineage>
        <taxon>Eukaryota</taxon>
        <taxon>Metazoa</taxon>
        <taxon>Spiralia</taxon>
        <taxon>Gnathifera</taxon>
        <taxon>Rotifera</taxon>
        <taxon>Eurotatoria</taxon>
        <taxon>Bdelloidea</taxon>
        <taxon>Adinetida</taxon>
        <taxon>Adinetidae</taxon>
        <taxon>Adineta</taxon>
    </lineage>
</organism>
<gene>
    <name evidence="2" type="ORF">EDS130_LOCUS19503</name>
</gene>
<feature type="region of interest" description="Disordered" evidence="1">
    <location>
        <begin position="1"/>
        <end position="24"/>
    </location>
</feature>
<accession>A0A814ND94</accession>
<sequence length="524" mass="61398">MNRNKRKPNVVSKSNEDNDKKQRIDRSCLPNANMNRSVITHLESLSNEIIYEIFDFLHSYDIYQAFFHLNTRFRQLCIHPNLSIAITSLSSKQKSFERYFNEFVVPYLYRIRSLDLSNLFLIDLISKTTNNLLHCTQLQTVVLGELEVSYLTNILIESIHTVDDVDDLQDYSHDFNQLTSVVLVLKKINLQLFEKFVDKHFRQLRKLTISVPDENDHINAEQWQYLIVSFMPCLKTFDYQLGTLSCYRNGHISHKILLKTFQTSFWLKRHWHFALESYLPTFQLKQEILYSTQPYTRKHFVLSDQADFINKDKVSLNYVDRVIIFDMSIPENSNKYFPVATELAIYDRHSAVVDGHLYENLHLILSLTQITRLTVDDELIKYKDLLNLLCSLINLHTLRLSSTQSSLDKSLPSQRSEQFCTISKQNKIVDLTIEGDFSLKTHQFLLNLCPRLQYFSIQSPSKILLPAMKFLQSKIQKSTCQLISFSITQLSLTSIEQLLVDIRSKALFHDYAMVTNHSGLFIWF</sequence>
<dbReference type="OrthoDB" id="7883313at2759"/>
<evidence type="ECO:0000313" key="2">
    <source>
        <dbReference type="EMBL" id="CAF1091541.1"/>
    </source>
</evidence>
<evidence type="ECO:0000256" key="1">
    <source>
        <dbReference type="SAM" id="MobiDB-lite"/>
    </source>
</evidence>
<comment type="caution">
    <text evidence="2">The sequence shown here is derived from an EMBL/GenBank/DDBJ whole genome shotgun (WGS) entry which is preliminary data.</text>
</comment>
<proteinExistence type="predicted"/>
<name>A0A814ND94_ADIRI</name>
<dbReference type="Proteomes" id="UP000663852">
    <property type="component" value="Unassembled WGS sequence"/>
</dbReference>
<feature type="compositionally biased region" description="Basic and acidic residues" evidence="1">
    <location>
        <begin position="14"/>
        <end position="24"/>
    </location>
</feature>